<name>A0A8E1R0N4_9BACT</name>
<dbReference type="OrthoDB" id="1083132at2"/>
<dbReference type="Pfam" id="PF00023">
    <property type="entry name" value="Ank"/>
    <property type="match status" value="1"/>
</dbReference>
<dbReference type="SMART" id="SM00248">
    <property type="entry name" value="ANK"/>
    <property type="match status" value="2"/>
</dbReference>
<dbReference type="SUPFAM" id="SSF48403">
    <property type="entry name" value="Ankyrin repeat"/>
    <property type="match status" value="1"/>
</dbReference>
<organism evidence="1 2">
    <name type="scientific">Xylanibacter rarus</name>
    <dbReference type="NCBI Taxonomy" id="1676614"/>
    <lineage>
        <taxon>Bacteria</taxon>
        <taxon>Pseudomonadati</taxon>
        <taxon>Bacteroidota</taxon>
        <taxon>Bacteroidia</taxon>
        <taxon>Bacteroidales</taxon>
        <taxon>Prevotellaceae</taxon>
        <taxon>Xylanibacter</taxon>
    </lineage>
</organism>
<reference evidence="1 2" key="1">
    <citation type="submission" date="2015-06" db="EMBL/GenBank/DDBJ databases">
        <title>Prevotella sp. 109, sp. nov., a novel member of the family Prevotellaceae isolated from human faeces.</title>
        <authorList>
            <person name="Shkoporov A.N."/>
            <person name="Chaplin A.V."/>
            <person name="Kafarskaia L.I."/>
            <person name="Efimov B.A."/>
        </authorList>
    </citation>
    <scope>NUCLEOTIDE SEQUENCE [LARGE SCALE GENOMIC DNA]</scope>
    <source>
        <strain evidence="1 2">109</strain>
    </source>
</reference>
<proteinExistence type="predicted"/>
<evidence type="ECO:0000313" key="1">
    <source>
        <dbReference type="EMBL" id="KOO69131.1"/>
    </source>
</evidence>
<dbReference type="EMBL" id="LFQU01000005">
    <property type="protein sequence ID" value="KOO69131.1"/>
    <property type="molecule type" value="Genomic_DNA"/>
</dbReference>
<protein>
    <recommendedName>
        <fullName evidence="3">Ankyrin</fullName>
    </recommendedName>
</protein>
<evidence type="ECO:0000313" key="2">
    <source>
        <dbReference type="Proteomes" id="UP000036951"/>
    </source>
</evidence>
<comment type="caution">
    <text evidence="1">The sequence shown here is derived from an EMBL/GenBank/DDBJ whole genome shotgun (WGS) entry which is preliminary data.</text>
</comment>
<gene>
    <name evidence="1" type="ORF">ACU52_04475</name>
</gene>
<dbReference type="AlphaFoldDB" id="A0A8E1R0N4"/>
<accession>A0A8E1R0N4</accession>
<dbReference type="InterPro" id="IPR036770">
    <property type="entry name" value="Ankyrin_rpt-contain_sf"/>
</dbReference>
<dbReference type="RefSeq" id="WP_053397900.1">
    <property type="nucleotide sequence ID" value="NZ_LFQU01000005.1"/>
</dbReference>
<dbReference type="InterPro" id="IPR002110">
    <property type="entry name" value="Ankyrin_rpt"/>
</dbReference>
<sequence>MKMYIHKNSLNIDTPDAIFGKPLLMWTIFNRKYKAFRCLLELGANPNSVCQNGDTPLILAAGFIDNNYNTDSRFIMDLLNFGANPNIVTLDSTTNLKKNPLFIAVCTSLTYTKILIEQGHVSPYMEVNGECVLDYPVVLEKLDIADYLCNEKGMSLNRRITIYGKDDKRTLLELLKSKDYPPKHEFYKLRQKLLNKYD</sequence>
<keyword evidence="2" id="KW-1185">Reference proteome</keyword>
<dbReference type="Proteomes" id="UP000036951">
    <property type="component" value="Unassembled WGS sequence"/>
</dbReference>
<evidence type="ECO:0008006" key="3">
    <source>
        <dbReference type="Google" id="ProtNLM"/>
    </source>
</evidence>
<dbReference type="Gene3D" id="1.25.40.20">
    <property type="entry name" value="Ankyrin repeat-containing domain"/>
    <property type="match status" value="1"/>
</dbReference>